<evidence type="ECO:0000256" key="1">
    <source>
        <dbReference type="ARBA" id="ARBA00022737"/>
    </source>
</evidence>
<dbReference type="PANTHER" id="PTHR24198">
    <property type="entry name" value="ANKYRIN REPEAT AND PROTEIN KINASE DOMAIN-CONTAINING PROTEIN"/>
    <property type="match status" value="1"/>
</dbReference>
<keyword evidence="1" id="KW-0677">Repeat</keyword>
<reference evidence="3 4" key="1">
    <citation type="submission" date="2008-07" db="EMBL/GenBank/DDBJ databases">
        <title>Complete sequence of Geobacter bemidjiensis BEM.</title>
        <authorList>
            <consortium name="US DOE Joint Genome Institute"/>
            <person name="Lucas S."/>
            <person name="Copeland A."/>
            <person name="Lapidus A."/>
            <person name="Glavina del Rio T."/>
            <person name="Dalin E."/>
            <person name="Tice H."/>
            <person name="Bruce D."/>
            <person name="Goodwin L."/>
            <person name="Pitluck S."/>
            <person name="Kiss H."/>
            <person name="Brettin T."/>
            <person name="Detter J.C."/>
            <person name="Han C."/>
            <person name="Kuske C.R."/>
            <person name="Schmutz J."/>
            <person name="Larimer F."/>
            <person name="Land M."/>
            <person name="Hauser L."/>
            <person name="Kyrpides N."/>
            <person name="Lykidis A."/>
            <person name="Lovley D."/>
            <person name="Richardson P."/>
        </authorList>
    </citation>
    <scope>NUCLEOTIDE SEQUENCE [LARGE SCALE GENOMIC DNA]</scope>
    <source>
        <strain evidence="4">ATCC BAA-1014 / DSM 16622 / JCM 12645 / Bem</strain>
    </source>
</reference>
<dbReference type="HOGENOM" id="CLU_077369_1_0_7"/>
<gene>
    <name evidence="3" type="ordered locus">Gbem_3036</name>
</gene>
<dbReference type="SMART" id="SM00248">
    <property type="entry name" value="ANK"/>
    <property type="match status" value="2"/>
</dbReference>
<accession>B5E869</accession>
<name>B5E869_CITBB</name>
<dbReference type="PANTHER" id="PTHR24198:SF165">
    <property type="entry name" value="ANKYRIN REPEAT-CONTAINING PROTEIN-RELATED"/>
    <property type="match status" value="1"/>
</dbReference>
<dbReference type="KEGG" id="gbm:Gbem_3036"/>
<dbReference type="EMBL" id="CP001124">
    <property type="protein sequence ID" value="ACH40038.2"/>
    <property type="molecule type" value="Genomic_DNA"/>
</dbReference>
<dbReference type="eggNOG" id="COG0666">
    <property type="taxonomic scope" value="Bacteria"/>
</dbReference>
<protein>
    <submittedName>
        <fullName evidence="3">Uncharacterized protein</fullName>
    </submittedName>
</protein>
<organism evidence="3 4">
    <name type="scientific">Citrifermentans bemidjiense (strain ATCC BAA-1014 / DSM 16622 / JCM 12645 / Bem)</name>
    <name type="common">Geobacter bemidjiensis</name>
    <dbReference type="NCBI Taxonomy" id="404380"/>
    <lineage>
        <taxon>Bacteria</taxon>
        <taxon>Pseudomonadati</taxon>
        <taxon>Thermodesulfobacteriota</taxon>
        <taxon>Desulfuromonadia</taxon>
        <taxon>Geobacterales</taxon>
        <taxon>Geobacteraceae</taxon>
        <taxon>Citrifermentans</taxon>
    </lineage>
</organism>
<dbReference type="SUPFAM" id="SSF48403">
    <property type="entry name" value="Ankyrin repeat"/>
    <property type="match status" value="1"/>
</dbReference>
<sequence>MDKMLTSFFSGSWSCFKLIGVFFMMTTYANAGPSFRLNSPQYYFNDPKTLELLGAALKGDTAKTKDCVGKGANPNDEGPVDNDYKRLRLLHYAIAAKNPGAVGILIDVGADPEMVALGNGAAFQFVSTLEDMDMLNFLLDLCPISTLSRISIKKLMFDSVIQPCLPCLDVLLKRGVPIDFPDDAEYTVLMRAMDCQDYDMAQWLVSRGASVQVEAYNGMTPAYLIQFHLNKYKVGSPTYNKVLRLKEMMQERGAVFPPLTPAEVRAKRGIKEDPRLYQH</sequence>
<dbReference type="Gene3D" id="1.25.40.20">
    <property type="entry name" value="Ankyrin repeat-containing domain"/>
    <property type="match status" value="2"/>
</dbReference>
<evidence type="ECO:0000313" key="4">
    <source>
        <dbReference type="Proteomes" id="UP000008825"/>
    </source>
</evidence>
<keyword evidence="2" id="KW-0040">ANK repeat</keyword>
<reference evidence="3 4" key="2">
    <citation type="journal article" date="2010" name="BMC Genomics">
        <title>The genome of Geobacter bemidjiensis, exemplar for the subsurface clade of Geobacter species that predominate in Fe(III)-reducing subsurface environments.</title>
        <authorList>
            <person name="Aklujkar M."/>
            <person name="Young N.D."/>
            <person name="Holmes D."/>
            <person name="Chavan M."/>
            <person name="Risso C."/>
            <person name="Kiss H.E."/>
            <person name="Han C.S."/>
            <person name="Land M.L."/>
            <person name="Lovley D.R."/>
        </authorList>
    </citation>
    <scope>NUCLEOTIDE SEQUENCE [LARGE SCALE GENOMIC DNA]</scope>
    <source>
        <strain evidence="4">ATCC BAA-1014 / DSM 16622 / JCM 12645 / Bem</strain>
    </source>
</reference>
<dbReference type="AlphaFoldDB" id="B5E869"/>
<evidence type="ECO:0000256" key="2">
    <source>
        <dbReference type="ARBA" id="ARBA00023043"/>
    </source>
</evidence>
<dbReference type="STRING" id="404380.Gbem_3036"/>
<keyword evidence="4" id="KW-1185">Reference proteome</keyword>
<proteinExistence type="predicted"/>
<evidence type="ECO:0000313" key="3">
    <source>
        <dbReference type="EMBL" id="ACH40038.2"/>
    </source>
</evidence>
<dbReference type="InterPro" id="IPR002110">
    <property type="entry name" value="Ankyrin_rpt"/>
</dbReference>
<dbReference type="InterPro" id="IPR036770">
    <property type="entry name" value="Ankyrin_rpt-contain_sf"/>
</dbReference>
<dbReference type="Proteomes" id="UP000008825">
    <property type="component" value="Chromosome"/>
</dbReference>